<gene>
    <name evidence="1" type="ORF">HELGO_WM17598</name>
</gene>
<dbReference type="EMBL" id="CACVAQ010000269">
    <property type="protein sequence ID" value="CAA6818974.1"/>
    <property type="molecule type" value="Genomic_DNA"/>
</dbReference>
<protein>
    <recommendedName>
        <fullName evidence="2">Lipoprotein</fullName>
    </recommendedName>
</protein>
<organism evidence="1">
    <name type="scientific">uncultured Aureispira sp</name>
    <dbReference type="NCBI Taxonomy" id="1331704"/>
    <lineage>
        <taxon>Bacteria</taxon>
        <taxon>Pseudomonadati</taxon>
        <taxon>Bacteroidota</taxon>
        <taxon>Saprospiria</taxon>
        <taxon>Saprospirales</taxon>
        <taxon>Saprospiraceae</taxon>
        <taxon>Aureispira</taxon>
        <taxon>environmental samples</taxon>
    </lineage>
</organism>
<evidence type="ECO:0000313" key="1">
    <source>
        <dbReference type="EMBL" id="CAA6818974.1"/>
    </source>
</evidence>
<name>A0A6S6TI24_9BACT</name>
<dbReference type="PROSITE" id="PS51257">
    <property type="entry name" value="PROKAR_LIPOPROTEIN"/>
    <property type="match status" value="1"/>
</dbReference>
<proteinExistence type="predicted"/>
<accession>A0A6S6TI24</accession>
<evidence type="ECO:0008006" key="2">
    <source>
        <dbReference type="Google" id="ProtNLM"/>
    </source>
</evidence>
<reference evidence="1" key="1">
    <citation type="submission" date="2020-01" db="EMBL/GenBank/DDBJ databases">
        <authorList>
            <person name="Meier V. D."/>
            <person name="Meier V D."/>
        </authorList>
    </citation>
    <scope>NUCLEOTIDE SEQUENCE</scope>
    <source>
        <strain evidence="1">HLG_WM_MAG_10</strain>
    </source>
</reference>
<sequence length="215" mass="24766">MQASLTKRLLLISTCFFLASCNTPKHLLPLSKGNVTTLSKDNFRPIFKDKFKSFLFKTTLTYGDKLQQGGLLALKQLSEGNYRTIFMTKFGMTLFDFEFGENGFIVHKVLEQMDRKIFLKIIEQDLEMLLSRGILGNKAKVFEKESAPKKKVVLKTKLNKKTHFFVQEGAYKITEIHQNRAVSILLSKYIAKIPRSIDIQHHNIPLTMKLTLLKH</sequence>
<dbReference type="AlphaFoldDB" id="A0A6S6TI24"/>